<keyword evidence="3 11" id="KW-0853">WD repeat</keyword>
<dbReference type="InterPro" id="IPR001680">
    <property type="entry name" value="WD40_rpt"/>
</dbReference>
<dbReference type="PANTHER" id="PTHR23284:SF0">
    <property type="entry name" value="PROLACTIN REGULATORY ELEMENT-BINDING PROTEIN"/>
    <property type="match status" value="1"/>
</dbReference>
<dbReference type="GO" id="GO:0005789">
    <property type="term" value="C:endoplasmic reticulum membrane"/>
    <property type="evidence" value="ECO:0007669"/>
    <property type="project" value="UniProtKB-SubCell"/>
</dbReference>
<organism evidence="13 14">
    <name type="scientific">Boletus edulis BED1</name>
    <dbReference type="NCBI Taxonomy" id="1328754"/>
    <lineage>
        <taxon>Eukaryota</taxon>
        <taxon>Fungi</taxon>
        <taxon>Dikarya</taxon>
        <taxon>Basidiomycota</taxon>
        <taxon>Agaricomycotina</taxon>
        <taxon>Agaricomycetes</taxon>
        <taxon>Agaricomycetidae</taxon>
        <taxon>Boletales</taxon>
        <taxon>Boletineae</taxon>
        <taxon>Boletaceae</taxon>
        <taxon>Boletoideae</taxon>
        <taxon>Boletus</taxon>
    </lineage>
</organism>
<reference evidence="13" key="2">
    <citation type="journal article" date="2020" name="Nat. Commun.">
        <title>Large-scale genome sequencing of mycorrhizal fungi provides insights into the early evolution of symbiotic traits.</title>
        <authorList>
            <person name="Miyauchi S."/>
            <person name="Kiss E."/>
            <person name="Kuo A."/>
            <person name="Drula E."/>
            <person name="Kohler A."/>
            <person name="Sanchez-Garcia M."/>
            <person name="Morin E."/>
            <person name="Andreopoulos B."/>
            <person name="Barry K.W."/>
            <person name="Bonito G."/>
            <person name="Buee M."/>
            <person name="Carver A."/>
            <person name="Chen C."/>
            <person name="Cichocki N."/>
            <person name="Clum A."/>
            <person name="Culley D."/>
            <person name="Crous P.W."/>
            <person name="Fauchery L."/>
            <person name="Girlanda M."/>
            <person name="Hayes R.D."/>
            <person name="Keri Z."/>
            <person name="LaButti K."/>
            <person name="Lipzen A."/>
            <person name="Lombard V."/>
            <person name="Magnuson J."/>
            <person name="Maillard F."/>
            <person name="Murat C."/>
            <person name="Nolan M."/>
            <person name="Ohm R.A."/>
            <person name="Pangilinan J."/>
            <person name="Pereira M.F."/>
            <person name="Perotto S."/>
            <person name="Peter M."/>
            <person name="Pfister S."/>
            <person name="Riley R."/>
            <person name="Sitrit Y."/>
            <person name="Stielow J.B."/>
            <person name="Szollosi G."/>
            <person name="Zifcakova L."/>
            <person name="Stursova M."/>
            <person name="Spatafora J.W."/>
            <person name="Tedersoo L."/>
            <person name="Vaario L.M."/>
            <person name="Yamada A."/>
            <person name="Yan M."/>
            <person name="Wang P."/>
            <person name="Xu J."/>
            <person name="Bruns T."/>
            <person name="Baldrian P."/>
            <person name="Vilgalys R."/>
            <person name="Dunand C."/>
            <person name="Henrissat B."/>
            <person name="Grigoriev I.V."/>
            <person name="Hibbett D."/>
            <person name="Nagy L.G."/>
            <person name="Martin F.M."/>
        </authorList>
    </citation>
    <scope>NUCLEOTIDE SEQUENCE</scope>
    <source>
        <strain evidence="13">BED1</strain>
    </source>
</reference>
<dbReference type="InterPro" id="IPR011047">
    <property type="entry name" value="Quinoprotein_ADH-like_sf"/>
</dbReference>
<gene>
    <name evidence="13" type="ORF">L210DRAFT_843727</name>
</gene>
<keyword evidence="14" id="KW-1185">Reference proteome</keyword>
<keyword evidence="6" id="KW-0256">Endoplasmic reticulum</keyword>
<dbReference type="GO" id="GO:0015031">
    <property type="term" value="P:protein transport"/>
    <property type="evidence" value="ECO:0007669"/>
    <property type="project" value="UniProtKB-KW"/>
</dbReference>
<sequence>MRAQHTAHSFPAFPVYSCAFIADDQVVVGAGGGASRTGIKNKLRLFRVSDDRQLHTLSELELDKDEDAPMSMTAHPQSRTLVCGINSSAEKLQKGENENCRKFSVSTDEQKFVQLATCGTLTPGSLDDYQRVTVLSPNSKYLVAAGAHDFSLLDYDTLSPVIPSVRVTEGEIYDATFSLSRLFLATSSKLLVYALPTHPDGDESSSMQSTSDNKQLDVIKTIELPTISGVPSRSNVTFRAARLHPTRPDTLYTVVNVTLPRVKHEKFAKKRAYVLKWKISASLDAYIETTRKVCDGNLTCFDVSSDGRLLAFGASDYSLGVLDSNTLAPLLSILKAHEFPVTTLRFSPTSKLLVSGGVDSSIRVVSIPEFLGGQSWNAIIFVIIAILIIIIAVLMPR</sequence>
<reference evidence="13" key="1">
    <citation type="submission" date="2019-10" db="EMBL/GenBank/DDBJ databases">
        <authorList>
            <consortium name="DOE Joint Genome Institute"/>
            <person name="Kuo A."/>
            <person name="Miyauchi S."/>
            <person name="Kiss E."/>
            <person name="Drula E."/>
            <person name="Kohler A."/>
            <person name="Sanchez-Garcia M."/>
            <person name="Andreopoulos B."/>
            <person name="Barry K.W."/>
            <person name="Bonito G."/>
            <person name="Buee M."/>
            <person name="Carver A."/>
            <person name="Chen C."/>
            <person name="Cichocki N."/>
            <person name="Clum A."/>
            <person name="Culley D."/>
            <person name="Crous P.W."/>
            <person name="Fauchery L."/>
            <person name="Girlanda M."/>
            <person name="Hayes R."/>
            <person name="Keri Z."/>
            <person name="LaButti K."/>
            <person name="Lipzen A."/>
            <person name="Lombard V."/>
            <person name="Magnuson J."/>
            <person name="Maillard F."/>
            <person name="Morin E."/>
            <person name="Murat C."/>
            <person name="Nolan M."/>
            <person name="Ohm R."/>
            <person name="Pangilinan J."/>
            <person name="Pereira M."/>
            <person name="Perotto S."/>
            <person name="Peter M."/>
            <person name="Riley R."/>
            <person name="Sitrit Y."/>
            <person name="Stielow B."/>
            <person name="Szollosi G."/>
            <person name="Zifcakova L."/>
            <person name="Stursova M."/>
            <person name="Spatafora J.W."/>
            <person name="Tedersoo L."/>
            <person name="Vaario L.-M."/>
            <person name="Yamada A."/>
            <person name="Yan M."/>
            <person name="Wang P."/>
            <person name="Xu J."/>
            <person name="Bruns T."/>
            <person name="Baldrian P."/>
            <person name="Vilgalys R."/>
            <person name="Henrissat B."/>
            <person name="Grigoriev I.V."/>
            <person name="Hibbett D."/>
            <person name="Nagy L.G."/>
            <person name="Martin F.M."/>
        </authorList>
    </citation>
    <scope>NUCLEOTIDE SEQUENCE</scope>
    <source>
        <strain evidence="13">BED1</strain>
    </source>
</reference>
<dbReference type="AlphaFoldDB" id="A0AAD4C6X3"/>
<evidence type="ECO:0000256" key="6">
    <source>
        <dbReference type="ARBA" id="ARBA00022824"/>
    </source>
</evidence>
<evidence type="ECO:0000256" key="7">
    <source>
        <dbReference type="ARBA" id="ARBA00022892"/>
    </source>
</evidence>
<dbReference type="PANTHER" id="PTHR23284">
    <property type="entry name" value="PROLACTIN REGULATORY ELEMENT BINDING PROTEIN"/>
    <property type="match status" value="1"/>
</dbReference>
<evidence type="ECO:0000256" key="12">
    <source>
        <dbReference type="SAM" id="Phobius"/>
    </source>
</evidence>
<keyword evidence="2" id="KW-0813">Transport</keyword>
<keyword evidence="4 12" id="KW-0812">Transmembrane</keyword>
<evidence type="ECO:0000256" key="1">
    <source>
        <dbReference type="ARBA" id="ARBA00004648"/>
    </source>
</evidence>
<feature type="repeat" description="WD" evidence="11">
    <location>
        <begin position="334"/>
        <end position="364"/>
    </location>
</feature>
<dbReference type="InterPro" id="IPR045260">
    <property type="entry name" value="Sec12-like"/>
</dbReference>
<proteinExistence type="predicted"/>
<accession>A0AAD4C6X3</accession>
<evidence type="ECO:0000256" key="10">
    <source>
        <dbReference type="ARBA" id="ARBA00023136"/>
    </source>
</evidence>
<dbReference type="GO" id="GO:0005085">
    <property type="term" value="F:guanyl-nucleotide exchange factor activity"/>
    <property type="evidence" value="ECO:0007669"/>
    <property type="project" value="InterPro"/>
</dbReference>
<keyword evidence="8" id="KW-0653">Protein transport</keyword>
<evidence type="ECO:0000313" key="14">
    <source>
        <dbReference type="Proteomes" id="UP001194468"/>
    </source>
</evidence>
<dbReference type="Pfam" id="PF00400">
    <property type="entry name" value="WD40"/>
    <property type="match status" value="1"/>
</dbReference>
<dbReference type="SUPFAM" id="SSF50998">
    <property type="entry name" value="Quinoprotein alcohol dehydrogenase-like"/>
    <property type="match status" value="1"/>
</dbReference>
<keyword evidence="9 12" id="KW-1133">Transmembrane helix</keyword>
<name>A0AAD4C6X3_BOLED</name>
<keyword evidence="7" id="KW-0931">ER-Golgi transport</keyword>
<evidence type="ECO:0000256" key="9">
    <source>
        <dbReference type="ARBA" id="ARBA00022989"/>
    </source>
</evidence>
<dbReference type="PROSITE" id="PS50082">
    <property type="entry name" value="WD_REPEATS_2"/>
    <property type="match status" value="1"/>
</dbReference>
<evidence type="ECO:0000313" key="13">
    <source>
        <dbReference type="EMBL" id="KAF8450348.1"/>
    </source>
</evidence>
<evidence type="ECO:0000256" key="4">
    <source>
        <dbReference type="ARBA" id="ARBA00022692"/>
    </source>
</evidence>
<dbReference type="PROSITE" id="PS50294">
    <property type="entry name" value="WD_REPEATS_REGION"/>
    <property type="match status" value="1"/>
</dbReference>
<evidence type="ECO:0000256" key="11">
    <source>
        <dbReference type="PROSITE-ProRule" id="PRU00221"/>
    </source>
</evidence>
<evidence type="ECO:0000256" key="5">
    <source>
        <dbReference type="ARBA" id="ARBA00022737"/>
    </source>
</evidence>
<comment type="caution">
    <text evidence="13">The sequence shown here is derived from an EMBL/GenBank/DDBJ whole genome shotgun (WGS) entry which is preliminary data.</text>
</comment>
<protein>
    <submittedName>
        <fullName evidence="13">Quinon protein alcohol dehydrogenase-like superfamily</fullName>
    </submittedName>
</protein>
<feature type="transmembrane region" description="Helical" evidence="12">
    <location>
        <begin position="376"/>
        <end position="395"/>
    </location>
</feature>
<evidence type="ECO:0000256" key="8">
    <source>
        <dbReference type="ARBA" id="ARBA00022927"/>
    </source>
</evidence>
<keyword evidence="5" id="KW-0677">Repeat</keyword>
<keyword evidence="10 12" id="KW-0472">Membrane</keyword>
<dbReference type="InterPro" id="IPR015943">
    <property type="entry name" value="WD40/YVTN_repeat-like_dom_sf"/>
</dbReference>
<dbReference type="Proteomes" id="UP001194468">
    <property type="component" value="Unassembled WGS sequence"/>
</dbReference>
<evidence type="ECO:0000256" key="3">
    <source>
        <dbReference type="ARBA" id="ARBA00022574"/>
    </source>
</evidence>
<dbReference type="SMART" id="SM00320">
    <property type="entry name" value="WD40"/>
    <property type="match status" value="2"/>
</dbReference>
<dbReference type="GO" id="GO:0006888">
    <property type="term" value="P:endoplasmic reticulum to Golgi vesicle-mediated transport"/>
    <property type="evidence" value="ECO:0007669"/>
    <property type="project" value="TreeGrafter"/>
</dbReference>
<comment type="subcellular location">
    <subcellularLocation>
        <location evidence="1">Endoplasmic reticulum membrane</location>
        <topology evidence="1">Single-pass type II membrane protein</topology>
    </subcellularLocation>
</comment>
<dbReference type="Gene3D" id="2.130.10.10">
    <property type="entry name" value="YVTN repeat-like/Quinoprotein amine dehydrogenase"/>
    <property type="match status" value="1"/>
</dbReference>
<evidence type="ECO:0000256" key="2">
    <source>
        <dbReference type="ARBA" id="ARBA00022448"/>
    </source>
</evidence>
<dbReference type="EMBL" id="WHUW01000002">
    <property type="protein sequence ID" value="KAF8450348.1"/>
    <property type="molecule type" value="Genomic_DNA"/>
</dbReference>
<dbReference type="GO" id="GO:0003400">
    <property type="term" value="P:regulation of COPII vesicle coating"/>
    <property type="evidence" value="ECO:0007669"/>
    <property type="project" value="TreeGrafter"/>
</dbReference>